<comment type="caution">
    <text evidence="2">The sequence shown here is derived from an EMBL/GenBank/DDBJ whole genome shotgun (WGS) entry which is preliminary data.</text>
</comment>
<gene>
    <name evidence="2" type="ORF">CBF28_12080</name>
    <name evidence="1" type="ORF">P7H70_11085</name>
</gene>
<dbReference type="EMBL" id="JARQBZ010000021">
    <property type="protein sequence ID" value="MDT2834579.1"/>
    <property type="molecule type" value="Genomic_DNA"/>
</dbReference>
<dbReference type="GeneID" id="95580852"/>
<reference evidence="1" key="2">
    <citation type="submission" date="2023-03" db="EMBL/GenBank/DDBJ databases">
        <authorList>
            <person name="Shen W."/>
            <person name="Cai J."/>
        </authorList>
    </citation>
    <scope>NUCLEOTIDE SEQUENCE</scope>
    <source>
        <strain evidence="1">P96-3</strain>
    </source>
</reference>
<protein>
    <submittedName>
        <fullName evidence="2">Uncharacterized protein</fullName>
    </submittedName>
</protein>
<keyword evidence="3" id="KW-1185">Reference proteome</keyword>
<dbReference type="AlphaFoldDB" id="A0A430AUG1"/>
<accession>A0A430AUG1</accession>
<dbReference type="RefSeq" id="WP_126795624.1">
    <property type="nucleotide sequence ID" value="NZ_CP060720.1"/>
</dbReference>
<dbReference type="Proteomes" id="UP001268577">
    <property type="component" value="Unassembled WGS sequence"/>
</dbReference>
<evidence type="ECO:0000313" key="2">
    <source>
        <dbReference type="EMBL" id="RSU11692.1"/>
    </source>
</evidence>
<evidence type="ECO:0000313" key="3">
    <source>
        <dbReference type="Proteomes" id="UP000288028"/>
    </source>
</evidence>
<sequence>MKKFFSILVFLVIAAGGGYFVYNEYMKSKTPDVVATNTGKMDVNELDTAEYEKIDKETKKLAEKYKYIETFESFEILEGLEKEDTYQLDKYPDQKLYLITASKQKDGSVVAVFADKK</sequence>
<name>A0A430AUG1_9ENTE</name>
<organism evidence="2 3">
    <name type="scientific">Vagococcus carniphilus</name>
    <dbReference type="NCBI Taxonomy" id="218144"/>
    <lineage>
        <taxon>Bacteria</taxon>
        <taxon>Bacillati</taxon>
        <taxon>Bacillota</taxon>
        <taxon>Bacilli</taxon>
        <taxon>Lactobacillales</taxon>
        <taxon>Enterococcaceae</taxon>
        <taxon>Vagococcus</taxon>
    </lineage>
</organism>
<proteinExistence type="predicted"/>
<reference evidence="2 3" key="1">
    <citation type="submission" date="2017-05" db="EMBL/GenBank/DDBJ databases">
        <title>Vagococcus spp. assemblies.</title>
        <authorList>
            <person name="Gulvik C.A."/>
        </authorList>
    </citation>
    <scope>NUCLEOTIDE SEQUENCE [LARGE SCALE GENOMIC DNA]</scope>
    <source>
        <strain evidence="2 3">SS1714</strain>
    </source>
</reference>
<dbReference type="Proteomes" id="UP000288028">
    <property type="component" value="Unassembled WGS sequence"/>
</dbReference>
<evidence type="ECO:0000313" key="1">
    <source>
        <dbReference type="EMBL" id="MDT2834579.1"/>
    </source>
</evidence>
<dbReference type="EMBL" id="NGKB01000013">
    <property type="protein sequence ID" value="RSU11692.1"/>
    <property type="molecule type" value="Genomic_DNA"/>
</dbReference>
<dbReference type="OrthoDB" id="2199875at2"/>